<dbReference type="SUPFAM" id="SSF52788">
    <property type="entry name" value="Phosphotyrosine protein phosphatases I"/>
    <property type="match status" value="1"/>
</dbReference>
<dbReference type="InterPro" id="IPR023485">
    <property type="entry name" value="Ptyr_pPase"/>
</dbReference>
<dbReference type="EC" id="3.1.3.48" evidence="2"/>
<dbReference type="InterPro" id="IPR050438">
    <property type="entry name" value="LMW_PTPase"/>
</dbReference>
<evidence type="ECO:0000256" key="1">
    <source>
        <dbReference type="ARBA" id="ARBA00011063"/>
    </source>
</evidence>
<dbReference type="PANTHER" id="PTHR11717">
    <property type="entry name" value="LOW MOLECULAR WEIGHT PROTEIN TYROSINE PHOSPHATASE"/>
    <property type="match status" value="1"/>
</dbReference>
<gene>
    <name evidence="6" type="ORF">J2X05_000672</name>
</gene>
<dbReference type="SMART" id="SM00226">
    <property type="entry name" value="LMWPc"/>
    <property type="match status" value="1"/>
</dbReference>
<dbReference type="Pfam" id="PF01451">
    <property type="entry name" value="LMWPc"/>
    <property type="match status" value="1"/>
</dbReference>
<protein>
    <recommendedName>
        <fullName evidence="2">protein-tyrosine-phosphatase</fullName>
        <ecNumber evidence="2">3.1.3.48</ecNumber>
    </recommendedName>
</protein>
<dbReference type="InterPro" id="IPR017867">
    <property type="entry name" value="Tyr_phospatase_low_mol_wt"/>
</dbReference>
<comment type="similarity">
    <text evidence="1">Belongs to the low molecular weight phosphotyrosine protein phosphatase family.</text>
</comment>
<dbReference type="RefSeq" id="WP_310068590.1">
    <property type="nucleotide sequence ID" value="NZ_JAVDVX010000001.1"/>
</dbReference>
<keyword evidence="7" id="KW-1185">Reference proteome</keyword>
<dbReference type="GO" id="GO:0004725">
    <property type="term" value="F:protein tyrosine phosphatase activity"/>
    <property type="evidence" value="ECO:0007669"/>
    <property type="project" value="UniProtKB-EC"/>
</dbReference>
<evidence type="ECO:0000313" key="6">
    <source>
        <dbReference type="EMBL" id="MDR7088669.1"/>
    </source>
</evidence>
<proteinExistence type="inferred from homology"/>
<evidence type="ECO:0000256" key="4">
    <source>
        <dbReference type="ARBA" id="ARBA00022912"/>
    </source>
</evidence>
<evidence type="ECO:0000259" key="5">
    <source>
        <dbReference type="SMART" id="SM00226"/>
    </source>
</evidence>
<evidence type="ECO:0000256" key="2">
    <source>
        <dbReference type="ARBA" id="ARBA00013064"/>
    </source>
</evidence>
<feature type="domain" description="Phosphotyrosine protein phosphatase I" evidence="5">
    <location>
        <begin position="44"/>
        <end position="182"/>
    </location>
</feature>
<organism evidence="6 7">
    <name type="scientific">Cellvibrio fibrivorans</name>
    <dbReference type="NCBI Taxonomy" id="126350"/>
    <lineage>
        <taxon>Bacteria</taxon>
        <taxon>Pseudomonadati</taxon>
        <taxon>Pseudomonadota</taxon>
        <taxon>Gammaproteobacteria</taxon>
        <taxon>Cellvibrionales</taxon>
        <taxon>Cellvibrionaceae</taxon>
        <taxon>Cellvibrio</taxon>
    </lineage>
</organism>
<dbReference type="Proteomes" id="UP001253595">
    <property type="component" value="Unassembled WGS sequence"/>
</dbReference>
<keyword evidence="3 6" id="KW-0378">Hydrolase</keyword>
<dbReference type="PRINTS" id="PR00719">
    <property type="entry name" value="LMWPTPASE"/>
</dbReference>
<evidence type="ECO:0000313" key="7">
    <source>
        <dbReference type="Proteomes" id="UP001253595"/>
    </source>
</evidence>
<comment type="caution">
    <text evidence="6">The sequence shown here is derived from an EMBL/GenBank/DDBJ whole genome shotgun (WGS) entry which is preliminary data.</text>
</comment>
<dbReference type="InterPro" id="IPR036196">
    <property type="entry name" value="Ptyr_pPase_sf"/>
</dbReference>
<reference evidence="6 7" key="1">
    <citation type="submission" date="2023-07" db="EMBL/GenBank/DDBJ databases">
        <title>Sorghum-associated microbial communities from plants grown in Nebraska, USA.</title>
        <authorList>
            <person name="Schachtman D."/>
        </authorList>
    </citation>
    <scope>NUCLEOTIDE SEQUENCE [LARGE SCALE GENOMIC DNA]</scope>
    <source>
        <strain evidence="6 7">BE190</strain>
    </source>
</reference>
<name>A0ABU1UU08_9GAMM</name>
<keyword evidence="4" id="KW-0904">Protein phosphatase</keyword>
<evidence type="ECO:0000256" key="3">
    <source>
        <dbReference type="ARBA" id="ARBA00022801"/>
    </source>
</evidence>
<dbReference type="PANTHER" id="PTHR11717:SF7">
    <property type="entry name" value="LOW MOLECULAR WEIGHT PHOSPHOTYROSINE PROTEIN PHOSPHATASE"/>
    <property type="match status" value="1"/>
</dbReference>
<sequence>MTLSEKIKNHYGSKRGLLRYIRFEFMRMLGAYRALKKIDFTKVTRLVFVCHGNICRSPLAEAVARKHNLPSISFGLDTRGNDPADPRAVAWASSHGYELTQHKTMRVDQYQPQVGDLLIGMEPKHIWALEHRFAQAPVQITLAGLWLPLPIAYLHDPYNANEQYFDRCERSVVMAVLQLNERLKD</sequence>
<accession>A0ABU1UU08</accession>
<dbReference type="EMBL" id="JAVDVX010000001">
    <property type="protein sequence ID" value="MDR7088669.1"/>
    <property type="molecule type" value="Genomic_DNA"/>
</dbReference>
<dbReference type="Gene3D" id="3.40.50.2300">
    <property type="match status" value="1"/>
</dbReference>